<organism evidence="2 3">
    <name type="scientific">Candidatus Kapaibacterium thiocyanatum</name>
    <dbReference type="NCBI Taxonomy" id="1895771"/>
    <lineage>
        <taxon>Bacteria</taxon>
        <taxon>Pseudomonadati</taxon>
        <taxon>Candidatus Kapaibacteriota</taxon>
        <taxon>Candidatus Kapaibacteriia</taxon>
        <taxon>Candidatus Kapaibacteriales</taxon>
        <taxon>Candidatus Kapaibacteriaceae</taxon>
        <taxon>Candidatus Kapaibacterium</taxon>
    </lineage>
</organism>
<feature type="compositionally biased region" description="Polar residues" evidence="1">
    <location>
        <begin position="189"/>
        <end position="203"/>
    </location>
</feature>
<evidence type="ECO:0000313" key="2">
    <source>
        <dbReference type="EMBL" id="OJX60682.1"/>
    </source>
</evidence>
<dbReference type="InterPro" id="IPR038287">
    <property type="entry name" value="Cse2_sf"/>
</dbReference>
<protein>
    <submittedName>
        <fullName evidence="2">Type I-E CRISPR-associated protein Cse2/CasB</fullName>
    </submittedName>
</protein>
<feature type="compositionally biased region" description="Polar residues" evidence="1">
    <location>
        <begin position="1"/>
        <end position="16"/>
    </location>
</feature>
<feature type="region of interest" description="Disordered" evidence="1">
    <location>
        <begin position="183"/>
        <end position="203"/>
    </location>
</feature>
<dbReference type="NCBIfam" id="TIGR02548">
    <property type="entry name" value="casB_cse2"/>
    <property type="match status" value="1"/>
</dbReference>
<sequence length="203" mass="22050">MSHSEGSSDPPTTKQSADPPVASIGRVIEWHGRAQRTGKESASARANVARLKFAYMADRPIDAFKVLGNTLTMSEHADLQIAIAGLCACYPDMHTNAPVSLGTACRRLRASLAVGAESLDLRMSTLLDASLSDALEMLNAILGQLDSKDKQLNFYDLYSDLRGWNSNHGYIQRRWAKDFWAGSDKTADSDTSPESGDIPTTES</sequence>
<dbReference type="STRING" id="1895771.BGO89_03665"/>
<proteinExistence type="predicted"/>
<reference evidence="2 3" key="1">
    <citation type="submission" date="2016-09" db="EMBL/GenBank/DDBJ databases">
        <title>Genome-resolved meta-omics ties microbial dynamics to process performance in biotechnology for thiocyanate degradation.</title>
        <authorList>
            <person name="Kantor R.S."/>
            <person name="Huddy R.J."/>
            <person name="Iyer R."/>
            <person name="Thomas B.C."/>
            <person name="Brown C.T."/>
            <person name="Anantharaman K."/>
            <person name="Tringe S."/>
            <person name="Hettich R.L."/>
            <person name="Harrison S.T."/>
            <person name="Banfield J.F."/>
        </authorList>
    </citation>
    <scope>NUCLEOTIDE SEQUENCE [LARGE SCALE GENOMIC DNA]</scope>
    <source>
        <strain evidence="2">59-99</strain>
    </source>
</reference>
<name>A0A1M3L553_9BACT</name>
<evidence type="ECO:0000256" key="1">
    <source>
        <dbReference type="SAM" id="MobiDB-lite"/>
    </source>
</evidence>
<dbReference type="Gene3D" id="1.10.520.40">
    <property type="entry name" value="CRISPR-associated protein Cse2"/>
    <property type="match status" value="1"/>
</dbReference>
<dbReference type="EMBL" id="MKVH01000003">
    <property type="protein sequence ID" value="OJX60682.1"/>
    <property type="molecule type" value="Genomic_DNA"/>
</dbReference>
<comment type="caution">
    <text evidence="2">The sequence shown here is derived from an EMBL/GenBank/DDBJ whole genome shotgun (WGS) entry which is preliminary data.</text>
</comment>
<evidence type="ECO:0000313" key="3">
    <source>
        <dbReference type="Proteomes" id="UP000184233"/>
    </source>
</evidence>
<feature type="region of interest" description="Disordered" evidence="1">
    <location>
        <begin position="1"/>
        <end position="21"/>
    </location>
</feature>
<gene>
    <name evidence="2" type="ORF">BGO89_03665</name>
</gene>
<dbReference type="InterPro" id="IPR013382">
    <property type="entry name" value="CRISPR-assoc_prot_Cse2"/>
</dbReference>
<dbReference type="Pfam" id="PF09485">
    <property type="entry name" value="CRISPR_Cse2"/>
    <property type="match status" value="1"/>
</dbReference>
<dbReference type="AlphaFoldDB" id="A0A1M3L553"/>
<accession>A0A1M3L553</accession>
<dbReference type="Proteomes" id="UP000184233">
    <property type="component" value="Unassembled WGS sequence"/>
</dbReference>
<dbReference type="CDD" id="cd09731">
    <property type="entry name" value="Cse2_I-E"/>
    <property type="match status" value="1"/>
</dbReference>